<accession>A0A943L8Z1</accession>
<dbReference type="AlphaFoldDB" id="A0A943L8Z1"/>
<dbReference type="Pfam" id="PF07355">
    <property type="entry name" value="GRDB"/>
    <property type="match status" value="1"/>
</dbReference>
<dbReference type="GO" id="GO:0050485">
    <property type="term" value="F:oxidoreductase activity, acting on X-H and Y-H to form an X-Y bond, with a disulfide as acceptor"/>
    <property type="evidence" value="ECO:0007669"/>
    <property type="project" value="InterPro"/>
</dbReference>
<proteinExistence type="predicted"/>
<protein>
    <submittedName>
        <fullName evidence="3">Glycine/betaine/sarcosine/D-proline family reductase selenoprotein B</fullName>
    </submittedName>
</protein>
<gene>
    <name evidence="3" type="ORF">KIA07_08860</name>
</gene>
<evidence type="ECO:0000256" key="1">
    <source>
        <dbReference type="ARBA" id="ARBA00022933"/>
    </source>
</evidence>
<sequence>MKKAIVYINQFFAGIGGEDKADYKPEIRNELVGPASAFNSMLDAEVTHTIICGDNYIGSNPEEATEEILGFLEGLDFDLFVAGPAFQAGRYGVACGRICKAVKEKFGAKVITSMHPENPGVEMYRKDMVIFKGGKSAREMKEDVKAISNYANKYLNGEELGSADEEGYFSQGIRNQYFNPEMKPAAQRGVEMLIKKLNGEEFVTELPIPVKDVIEPAEPIKDLKHAKIALMTTGGIVPVDNPDRIQSASATRWGKYDVTGMDRLKSGEFKTIHAGFDPAAANADPNVIMPIDVLRDMEGKVYGELHKYFYSTVGTGTTQAEAERMSSEILKELQEANVDGVIMTST</sequence>
<organism evidence="3 4">
    <name type="scientific">Finegoldia magna</name>
    <name type="common">Peptostreptococcus magnus</name>
    <dbReference type="NCBI Taxonomy" id="1260"/>
    <lineage>
        <taxon>Bacteria</taxon>
        <taxon>Bacillati</taxon>
        <taxon>Bacillota</taxon>
        <taxon>Tissierellia</taxon>
        <taxon>Tissierellales</taxon>
        <taxon>Peptoniphilaceae</taxon>
        <taxon>Finegoldia</taxon>
    </lineage>
</organism>
<name>A0A943L8Z1_FINMA</name>
<comment type="caution">
    <text evidence="3">The sequence shown here is derived from an EMBL/GenBank/DDBJ whole genome shotgun (WGS) entry which is preliminary data.</text>
</comment>
<keyword evidence="1" id="KW-0712">Selenocysteine</keyword>
<dbReference type="InterPro" id="IPR010187">
    <property type="entry name" value="Various_sel_PB"/>
</dbReference>
<evidence type="ECO:0000313" key="3">
    <source>
        <dbReference type="EMBL" id="MBS5965752.1"/>
    </source>
</evidence>
<reference evidence="3" key="1">
    <citation type="submission" date="2021-02" db="EMBL/GenBank/DDBJ databases">
        <title>Infant gut strain persistence is associated with maternal origin, phylogeny, and functional potential including surface adhesion and iron acquisition.</title>
        <authorList>
            <person name="Lou Y.C."/>
        </authorList>
    </citation>
    <scope>NUCLEOTIDE SEQUENCE</scope>
    <source>
        <strain evidence="3">L3_058_000G1_dasL3_058_000G1_concoct_72</strain>
    </source>
</reference>
<evidence type="ECO:0000256" key="2">
    <source>
        <dbReference type="ARBA" id="ARBA00023002"/>
    </source>
</evidence>
<dbReference type="NCBIfam" id="TIGR01918">
    <property type="entry name" value="various_sel_PB"/>
    <property type="match status" value="1"/>
</dbReference>
<evidence type="ECO:0000313" key="4">
    <source>
        <dbReference type="Proteomes" id="UP000730862"/>
    </source>
</evidence>
<dbReference type="EMBL" id="JAHAIK010000037">
    <property type="protein sequence ID" value="MBS5965752.1"/>
    <property type="molecule type" value="Genomic_DNA"/>
</dbReference>
<dbReference type="Proteomes" id="UP000730862">
    <property type="component" value="Unassembled WGS sequence"/>
</dbReference>
<keyword evidence="2" id="KW-0560">Oxidoreductase</keyword>